<dbReference type="InterPro" id="IPR002110">
    <property type="entry name" value="Ankyrin_rpt"/>
</dbReference>
<organism evidence="2 3">
    <name type="scientific">Pinctada imbricata</name>
    <name type="common">Atlantic pearl-oyster</name>
    <name type="synonym">Pinctada martensii</name>
    <dbReference type="NCBI Taxonomy" id="66713"/>
    <lineage>
        <taxon>Eukaryota</taxon>
        <taxon>Metazoa</taxon>
        <taxon>Spiralia</taxon>
        <taxon>Lophotrochozoa</taxon>
        <taxon>Mollusca</taxon>
        <taxon>Bivalvia</taxon>
        <taxon>Autobranchia</taxon>
        <taxon>Pteriomorphia</taxon>
        <taxon>Pterioida</taxon>
        <taxon>Pterioidea</taxon>
        <taxon>Pteriidae</taxon>
        <taxon>Pinctada</taxon>
    </lineage>
</organism>
<dbReference type="SMART" id="SM00248">
    <property type="entry name" value="ANK"/>
    <property type="match status" value="4"/>
</dbReference>
<feature type="compositionally biased region" description="Polar residues" evidence="1">
    <location>
        <begin position="638"/>
        <end position="653"/>
    </location>
</feature>
<feature type="compositionally biased region" description="Polar residues" evidence="1">
    <location>
        <begin position="604"/>
        <end position="613"/>
    </location>
</feature>
<name>A0AA88YIX9_PINIB</name>
<feature type="compositionally biased region" description="Low complexity" evidence="1">
    <location>
        <begin position="659"/>
        <end position="679"/>
    </location>
</feature>
<evidence type="ECO:0000256" key="1">
    <source>
        <dbReference type="SAM" id="MobiDB-lite"/>
    </source>
</evidence>
<dbReference type="EMBL" id="VSWD01000005">
    <property type="protein sequence ID" value="KAK3102536.1"/>
    <property type="molecule type" value="Genomic_DNA"/>
</dbReference>
<reference evidence="2" key="1">
    <citation type="submission" date="2019-08" db="EMBL/GenBank/DDBJ databases">
        <title>The improved chromosome-level genome for the pearl oyster Pinctada fucata martensii using PacBio sequencing and Hi-C.</title>
        <authorList>
            <person name="Zheng Z."/>
        </authorList>
    </citation>
    <scope>NUCLEOTIDE SEQUENCE</scope>
    <source>
        <strain evidence="2">ZZ-2019</strain>
        <tissue evidence="2">Adductor muscle</tissue>
    </source>
</reference>
<feature type="region of interest" description="Disordered" evidence="1">
    <location>
        <begin position="292"/>
        <end position="322"/>
    </location>
</feature>
<dbReference type="PANTHER" id="PTHR24121:SF21">
    <property type="entry name" value="ANKYRIN REPEAT FAMILY PROTEIN"/>
    <property type="match status" value="1"/>
</dbReference>
<keyword evidence="3" id="KW-1185">Reference proteome</keyword>
<feature type="compositionally biased region" description="Polar residues" evidence="1">
    <location>
        <begin position="583"/>
        <end position="596"/>
    </location>
</feature>
<comment type="caution">
    <text evidence="2">The sequence shown here is derived from an EMBL/GenBank/DDBJ whole genome shotgun (WGS) entry which is preliminary data.</text>
</comment>
<accession>A0AA88YIX9</accession>
<evidence type="ECO:0000313" key="3">
    <source>
        <dbReference type="Proteomes" id="UP001186944"/>
    </source>
</evidence>
<evidence type="ECO:0000313" key="2">
    <source>
        <dbReference type="EMBL" id="KAK3102536.1"/>
    </source>
</evidence>
<feature type="region of interest" description="Disordered" evidence="1">
    <location>
        <begin position="566"/>
        <end position="679"/>
    </location>
</feature>
<dbReference type="Gene3D" id="1.25.40.20">
    <property type="entry name" value="Ankyrin repeat-containing domain"/>
    <property type="match status" value="1"/>
</dbReference>
<dbReference type="InterPro" id="IPR036770">
    <property type="entry name" value="Ankyrin_rpt-contain_sf"/>
</dbReference>
<dbReference type="AlphaFoldDB" id="A0AA88YIX9"/>
<feature type="compositionally biased region" description="Basic and acidic residues" evidence="1">
    <location>
        <begin position="303"/>
        <end position="321"/>
    </location>
</feature>
<feature type="region of interest" description="Disordered" evidence="1">
    <location>
        <begin position="356"/>
        <end position="381"/>
    </location>
</feature>
<sequence length="789" mass="87074">MKYNIQFLFIESVDEMARGCPPHCGYNCQLSHHPLLIALLNTVPRDNNPISFTALEATISRYEKIGEWSKDQDIPDPVKEFRFPLILWAAALGMSEVVLWLKQHNFSPHLRHPQTGEGALHLAIKSFMDRTNINHTEPLEDFKKLVEYLPGALTFRDKEGNSPLHICAARIAVTDTKKKMHRDFAEAMLESAIENNDAIVATMLNSQNNDGDTVLHLLSRHDRAFLLAKYIIKLDKTDLNLKNSKKETALDVAVSNGAIQISSLLSTSLIKDEDEKLIFEDDYEPVKKLRRLHVQPSSTEPSLKQEEKTSPKGTYDDDSKTGKPVNAALLGSKMLFVLKDDASEIKKNLKNSVVKASLSRHLSHNNSSKKGTMGDASAATDPSQNQALLLLSRNVNLGDRKEKLSKVYFRSNFDEESQSTTSSKPVKKFRIIRNKSTSKIDTHSKQKACEPFTPSCPSKADDSSRLLDSASDKQDDWHSNLDEKSRSSDSTDDNLPGSKNSPNLDSPEFGDLVKHSGIIPPLASEELANMILIPSSDGKEISLVRPSKNCLRITKLSTNACEKGISSNMETTSSTTDTITQSAGTKSVSVDSLQNKSEQELHSQSEVNDSKSSYADRRRKRKSTPQTLEKSKTVITFPPSSHCSQISRDSTGVSRKLLSESSSNLSSKSSSNLSSNSSQSAVHGLSRVVTTTLQPVPCVIQTPQEHLVSSSSETRANAVRNVKTESESFKLSPDLDGLKNLSPDVIRDKEIQSECPGFACTTTRLAESWTKANPGHEGWISESLITPGD</sequence>
<dbReference type="PANTHER" id="PTHR24121">
    <property type="entry name" value="NO MECHANORECEPTOR POTENTIAL C, ISOFORM D-RELATED"/>
    <property type="match status" value="1"/>
</dbReference>
<proteinExistence type="predicted"/>
<feature type="compositionally biased region" description="Basic and acidic residues" evidence="1">
    <location>
        <begin position="438"/>
        <end position="448"/>
    </location>
</feature>
<protein>
    <submittedName>
        <fullName evidence="2">Uncharacterized protein</fullName>
    </submittedName>
</protein>
<feature type="compositionally biased region" description="Low complexity" evidence="1">
    <location>
        <begin position="357"/>
        <end position="370"/>
    </location>
</feature>
<dbReference type="SUPFAM" id="SSF48403">
    <property type="entry name" value="Ankyrin repeat"/>
    <property type="match status" value="1"/>
</dbReference>
<dbReference type="Proteomes" id="UP001186944">
    <property type="component" value="Unassembled WGS sequence"/>
</dbReference>
<feature type="region of interest" description="Disordered" evidence="1">
    <location>
        <begin position="413"/>
        <end position="509"/>
    </location>
</feature>
<feature type="compositionally biased region" description="Low complexity" evidence="1">
    <location>
        <begin position="566"/>
        <end position="582"/>
    </location>
</feature>
<gene>
    <name evidence="2" type="ORF">FSP39_012045</name>
</gene>
<feature type="compositionally biased region" description="Basic and acidic residues" evidence="1">
    <location>
        <begin position="459"/>
        <end position="489"/>
    </location>
</feature>